<dbReference type="InterPro" id="IPR003741">
    <property type="entry name" value="LUD_dom"/>
</dbReference>
<dbReference type="AlphaFoldDB" id="A0A7G6E633"/>
<reference evidence="2 3" key="1">
    <citation type="journal article" date="2019" name="Front. Microbiol.">
        <title>Thermoanaerosceptrum fracticalcis gen. nov. sp. nov., a Novel Fumarate-Fermenting Microorganism From a Deep Fractured Carbonate Aquifer of the US Great Basin.</title>
        <authorList>
            <person name="Hamilton-Brehm S.D."/>
            <person name="Stewart L.E."/>
            <person name="Zavarin M."/>
            <person name="Caldwell M."/>
            <person name="Lawson P.A."/>
            <person name="Onstott T.C."/>
            <person name="Grzymski J."/>
            <person name="Neveux I."/>
            <person name="Lollar B.S."/>
            <person name="Russell C.E."/>
            <person name="Moser D.P."/>
        </authorList>
    </citation>
    <scope>NUCLEOTIDE SEQUENCE [LARGE SCALE GENOMIC DNA]</scope>
    <source>
        <strain evidence="2 3">DRI-13</strain>
    </source>
</reference>
<protein>
    <submittedName>
        <fullName evidence="2">Lactate utilization protein</fullName>
    </submittedName>
</protein>
<accession>A0A7G6E633</accession>
<dbReference type="PANTHER" id="PTHR43682">
    <property type="entry name" value="LACTATE UTILIZATION PROTEIN C"/>
    <property type="match status" value="1"/>
</dbReference>
<dbReference type="KEGG" id="tfr:BR63_15360"/>
<dbReference type="Pfam" id="PF02589">
    <property type="entry name" value="LUD_dom"/>
    <property type="match status" value="1"/>
</dbReference>
<dbReference type="PANTHER" id="PTHR43682:SF1">
    <property type="entry name" value="LACTATE UTILIZATION PROTEIN C"/>
    <property type="match status" value="1"/>
</dbReference>
<evidence type="ECO:0000313" key="2">
    <source>
        <dbReference type="EMBL" id="QNB47537.1"/>
    </source>
</evidence>
<dbReference type="InterPro" id="IPR037171">
    <property type="entry name" value="NagB/RpiA_transferase-like"/>
</dbReference>
<organism evidence="2 3">
    <name type="scientific">Thermanaerosceptrum fracticalcis</name>
    <dbReference type="NCBI Taxonomy" id="1712410"/>
    <lineage>
        <taxon>Bacteria</taxon>
        <taxon>Bacillati</taxon>
        <taxon>Bacillota</taxon>
        <taxon>Clostridia</taxon>
        <taxon>Eubacteriales</taxon>
        <taxon>Peptococcaceae</taxon>
        <taxon>Thermanaerosceptrum</taxon>
    </lineage>
</organism>
<dbReference type="SUPFAM" id="SSF100950">
    <property type="entry name" value="NagB/RpiA/CoA transferase-like"/>
    <property type="match status" value="1"/>
</dbReference>
<dbReference type="InterPro" id="IPR024185">
    <property type="entry name" value="FTHF_cligase-like_sf"/>
</dbReference>
<dbReference type="EMBL" id="CP045798">
    <property type="protein sequence ID" value="QNB47537.1"/>
    <property type="molecule type" value="Genomic_DNA"/>
</dbReference>
<feature type="domain" description="LUD" evidence="1">
    <location>
        <begin position="41"/>
        <end position="212"/>
    </location>
</feature>
<sequence length="215" mass="23556">MIYDSNSYIDFSLKEELRRMGELDKVKSYLPQNAGLQCYDLFYTKATAVNAQVFRVNTADEAVETARKIIKELGIKKAVSVPLSLVDGEKLAKALKAEGVNLATGRPLRKTIEEAQLGITEFELAVAETGSLAQDATDVYKRLISSLPPYHLAFVKTEHIVATFADALDVLYKANGNQMPGYVAYVSGPSRTADIERVLAIGVHGPERVFIICIG</sequence>
<keyword evidence="3" id="KW-1185">Reference proteome</keyword>
<dbReference type="Proteomes" id="UP000515847">
    <property type="component" value="Chromosome"/>
</dbReference>
<gene>
    <name evidence="2" type="ORF">BR63_15360</name>
</gene>
<evidence type="ECO:0000313" key="3">
    <source>
        <dbReference type="Proteomes" id="UP000515847"/>
    </source>
</evidence>
<name>A0A7G6E633_THEFR</name>
<proteinExistence type="predicted"/>
<dbReference type="Gene3D" id="3.40.50.10420">
    <property type="entry name" value="NagB/RpiA/CoA transferase-like"/>
    <property type="match status" value="1"/>
</dbReference>
<evidence type="ECO:0000259" key="1">
    <source>
        <dbReference type="Pfam" id="PF02589"/>
    </source>
</evidence>